<evidence type="ECO:0000256" key="2">
    <source>
        <dbReference type="ARBA" id="ARBA00023002"/>
    </source>
</evidence>
<comment type="similarity">
    <text evidence="1 3">Belongs to the short-chain dehydrogenases/reductases (SDR) family.</text>
</comment>
<dbReference type="CDD" id="cd05233">
    <property type="entry name" value="SDR_c"/>
    <property type="match status" value="1"/>
</dbReference>
<dbReference type="PANTHER" id="PTHR24322">
    <property type="entry name" value="PKSB"/>
    <property type="match status" value="1"/>
</dbReference>
<dbReference type="Proteomes" id="UP000550729">
    <property type="component" value="Unassembled WGS sequence"/>
</dbReference>
<dbReference type="Gene3D" id="3.40.50.720">
    <property type="entry name" value="NAD(P)-binding Rossmann-like Domain"/>
    <property type="match status" value="1"/>
</dbReference>
<dbReference type="PANTHER" id="PTHR24322:SF736">
    <property type="entry name" value="RETINOL DEHYDROGENASE 10"/>
    <property type="match status" value="1"/>
</dbReference>
<dbReference type="GO" id="GO:0016616">
    <property type="term" value="F:oxidoreductase activity, acting on the CH-OH group of donors, NAD or NADP as acceptor"/>
    <property type="evidence" value="ECO:0007669"/>
    <property type="project" value="TreeGrafter"/>
</dbReference>
<dbReference type="InterPro" id="IPR036291">
    <property type="entry name" value="NAD(P)-bd_dom_sf"/>
</dbReference>
<sequence>MALRDFPRSLAPSARADTRLQQVREALSGKVIAVTGGARGIGLQTAAQLLDVGARVAIGDVDVDAVGKAAADLGVEGMRLDVTDPASFDEFLDQVEATLGPIDVLINNAGIMPVGPFLDYSEALVRRTFDIDTLGVIFGAQAAGRRMTKRGTGQILNVSSVAGRLPMPGLSIYNAAKAAVIELTDALDAELSPAGVRVSTVMPTFTNTGLITGLATNRFIATVEPEDVAAQILWTIAKPKVRAAAPRSMSWVHANTLTPQPIKRAVRRMTKLDTIFLNYDESARGEYSKRIGQ</sequence>
<dbReference type="AlphaFoldDB" id="A0A848KVV2"/>
<dbReference type="RefSeq" id="WP_170194693.1">
    <property type="nucleotide sequence ID" value="NZ_JABBNB010000012.1"/>
</dbReference>
<dbReference type="PRINTS" id="PR00080">
    <property type="entry name" value="SDRFAMILY"/>
</dbReference>
<dbReference type="EMBL" id="JABBNB010000012">
    <property type="protein sequence ID" value="NMO02187.1"/>
    <property type="molecule type" value="Genomic_DNA"/>
</dbReference>
<gene>
    <name evidence="4" type="ORF">HH308_13295</name>
</gene>
<name>A0A848KVV2_9ACTN</name>
<organism evidence="4 5">
    <name type="scientific">Gordonia asplenii</name>
    <dbReference type="NCBI Taxonomy" id="2725283"/>
    <lineage>
        <taxon>Bacteria</taxon>
        <taxon>Bacillati</taxon>
        <taxon>Actinomycetota</taxon>
        <taxon>Actinomycetes</taxon>
        <taxon>Mycobacteriales</taxon>
        <taxon>Gordoniaceae</taxon>
        <taxon>Gordonia</taxon>
    </lineage>
</organism>
<keyword evidence="5" id="KW-1185">Reference proteome</keyword>
<evidence type="ECO:0000256" key="3">
    <source>
        <dbReference type="RuleBase" id="RU000363"/>
    </source>
</evidence>
<keyword evidence="2" id="KW-0560">Oxidoreductase</keyword>
<reference evidence="4 5" key="1">
    <citation type="submission" date="2020-04" db="EMBL/GenBank/DDBJ databases">
        <title>Gordonia sp. nov. TBRC 11910.</title>
        <authorList>
            <person name="Suriyachadkun C."/>
        </authorList>
    </citation>
    <scope>NUCLEOTIDE SEQUENCE [LARGE SCALE GENOMIC DNA]</scope>
    <source>
        <strain evidence="4 5">TBRC 11910</strain>
    </source>
</reference>
<evidence type="ECO:0000313" key="4">
    <source>
        <dbReference type="EMBL" id="NMO02187.1"/>
    </source>
</evidence>
<dbReference type="InterPro" id="IPR002347">
    <property type="entry name" value="SDR_fam"/>
</dbReference>
<dbReference type="PRINTS" id="PR00081">
    <property type="entry name" value="GDHRDH"/>
</dbReference>
<dbReference type="SUPFAM" id="SSF51735">
    <property type="entry name" value="NAD(P)-binding Rossmann-fold domains"/>
    <property type="match status" value="1"/>
</dbReference>
<comment type="caution">
    <text evidence="4">The sequence shown here is derived from an EMBL/GenBank/DDBJ whole genome shotgun (WGS) entry which is preliminary data.</text>
</comment>
<evidence type="ECO:0000256" key="1">
    <source>
        <dbReference type="ARBA" id="ARBA00006484"/>
    </source>
</evidence>
<evidence type="ECO:0000313" key="5">
    <source>
        <dbReference type="Proteomes" id="UP000550729"/>
    </source>
</evidence>
<dbReference type="Pfam" id="PF00106">
    <property type="entry name" value="adh_short"/>
    <property type="match status" value="1"/>
</dbReference>
<proteinExistence type="inferred from homology"/>
<dbReference type="NCBIfam" id="NF005878">
    <property type="entry name" value="PRK07825.1"/>
    <property type="match status" value="1"/>
</dbReference>
<accession>A0A848KVV2</accession>
<protein>
    <submittedName>
        <fullName evidence="4">SDR family oxidoreductase</fullName>
    </submittedName>
</protein>